<evidence type="ECO:0000256" key="2">
    <source>
        <dbReference type="ARBA" id="ARBA00023002"/>
    </source>
</evidence>
<dbReference type="InterPro" id="IPR051394">
    <property type="entry name" value="Glutamate_Synthase"/>
</dbReference>
<evidence type="ECO:0000313" key="8">
    <source>
        <dbReference type="Proteomes" id="UP000612585"/>
    </source>
</evidence>
<dbReference type="EMBL" id="BOPG01000003">
    <property type="protein sequence ID" value="GIJ52781.1"/>
    <property type="molecule type" value="Genomic_DNA"/>
</dbReference>
<organism evidence="7 8">
    <name type="scientific">Virgisporangium aurantiacum</name>
    <dbReference type="NCBI Taxonomy" id="175570"/>
    <lineage>
        <taxon>Bacteria</taxon>
        <taxon>Bacillati</taxon>
        <taxon>Actinomycetota</taxon>
        <taxon>Actinomycetes</taxon>
        <taxon>Micromonosporales</taxon>
        <taxon>Micromonosporaceae</taxon>
        <taxon>Virgisporangium</taxon>
    </lineage>
</organism>
<dbReference type="NCBIfam" id="TIGR01317">
    <property type="entry name" value="GOGAT_sm_gam"/>
    <property type="match status" value="1"/>
</dbReference>
<dbReference type="InterPro" id="IPR023753">
    <property type="entry name" value="FAD/NAD-binding_dom"/>
</dbReference>
<dbReference type="Pfam" id="PF07992">
    <property type="entry name" value="Pyr_redox_2"/>
    <property type="match status" value="2"/>
</dbReference>
<evidence type="ECO:0000259" key="5">
    <source>
        <dbReference type="Pfam" id="PF07992"/>
    </source>
</evidence>
<dbReference type="AlphaFoldDB" id="A0A8J4DWR6"/>
<dbReference type="GO" id="GO:0051536">
    <property type="term" value="F:iron-sulfur cluster binding"/>
    <property type="evidence" value="ECO:0007669"/>
    <property type="project" value="InterPro"/>
</dbReference>
<accession>A0A8J4DWR6</accession>
<dbReference type="Gene3D" id="3.50.50.60">
    <property type="entry name" value="FAD/NAD(P)-binding domain"/>
    <property type="match status" value="2"/>
</dbReference>
<dbReference type="SUPFAM" id="SSF51971">
    <property type="entry name" value="Nucleotide-binding domain"/>
    <property type="match status" value="2"/>
</dbReference>
<feature type="domain" description="Dihydroprymidine dehydrogenase" evidence="6">
    <location>
        <begin position="25"/>
        <end position="135"/>
    </location>
</feature>
<dbReference type="Proteomes" id="UP000612585">
    <property type="component" value="Unassembled WGS sequence"/>
</dbReference>
<keyword evidence="3" id="KW-0314">Glutamate biosynthesis</keyword>
<keyword evidence="8" id="KW-1185">Reference proteome</keyword>
<name>A0A8J4DWR6_9ACTN</name>
<dbReference type="Gene3D" id="1.10.1060.10">
    <property type="entry name" value="Alpha-helical ferredoxin"/>
    <property type="match status" value="1"/>
</dbReference>
<comment type="pathway">
    <text evidence="4">Amino-acid biosynthesis.</text>
</comment>
<comment type="caution">
    <text evidence="7">The sequence shown here is derived from an EMBL/GenBank/DDBJ whole genome shotgun (WGS) entry which is preliminary data.</text>
</comment>
<protein>
    <submittedName>
        <fullName evidence="7">Glutamate synthase</fullName>
    </submittedName>
</protein>
<sequence>MPDPSGFLKHTRQQPARRPVPLRLRDWGEVYPPAPDALTREQATRCMDCGIPFCHDGCPLGNRIPDWNDLVRTGAWRAASESLHATNNFPELTGRLCPAPCEAACVLNIGDTLQSSNSGGAVAIKLVEVEIANHAFDGGMVRPRPAPERSGRSVAVIGSGPAGLAAAQQLARAGHDVTVYERDDAVGGLLRYGIPDFKLEKRVIEARLLQLEAEGVAFVTGCNIGVDMTMAELRSRHDAVLLACGALKGRDTPETPGRRLRGVHLAMEHLVGSNRVVAGLDSEAPIDARGKHVVIIGGGDTAADCLGVAHRQGAASVTQLDIYPEPPGKRDEERDPWPTWPKVLLKYPAHEEGGDRLFAVAVQRFVPSGSDPSVVGAIRVAEVQVEKHDGRRVVTPRQGTERDLPADLVLLAIGFEGTDAHKLLGQVGLATRGTVDCGPDWQTSVPGVFVAGDMHRGASLIVWAIAEGRAAAAAIHSYLGGAGSLPAPVVPGSRPLSVLR</sequence>
<proteinExistence type="predicted"/>
<dbReference type="RefSeq" id="WP_203986160.1">
    <property type="nucleotide sequence ID" value="NZ_BOPG01000003.1"/>
</dbReference>
<feature type="domain" description="FAD/NAD(P)-binding" evidence="5">
    <location>
        <begin position="383"/>
        <end position="468"/>
    </location>
</feature>
<reference evidence="7" key="1">
    <citation type="submission" date="2021-01" db="EMBL/GenBank/DDBJ databases">
        <title>Whole genome shotgun sequence of Virgisporangium aurantiacum NBRC 16421.</title>
        <authorList>
            <person name="Komaki H."/>
            <person name="Tamura T."/>
        </authorList>
    </citation>
    <scope>NUCLEOTIDE SEQUENCE</scope>
    <source>
        <strain evidence="7">NBRC 16421</strain>
    </source>
</reference>
<evidence type="ECO:0000313" key="7">
    <source>
        <dbReference type="EMBL" id="GIJ52781.1"/>
    </source>
</evidence>
<dbReference type="InterPro" id="IPR006005">
    <property type="entry name" value="Glut_synth_ssu1"/>
</dbReference>
<dbReference type="PRINTS" id="PR00419">
    <property type="entry name" value="ADXRDTASE"/>
</dbReference>
<evidence type="ECO:0000256" key="4">
    <source>
        <dbReference type="ARBA" id="ARBA00029440"/>
    </source>
</evidence>
<evidence type="ECO:0000259" key="6">
    <source>
        <dbReference type="Pfam" id="PF14691"/>
    </source>
</evidence>
<evidence type="ECO:0000256" key="3">
    <source>
        <dbReference type="ARBA" id="ARBA00023164"/>
    </source>
</evidence>
<dbReference type="PANTHER" id="PTHR43100:SF1">
    <property type="entry name" value="GLUTAMATE SYNTHASE [NADPH] SMALL CHAIN"/>
    <property type="match status" value="1"/>
</dbReference>
<keyword evidence="1" id="KW-0028">Amino-acid biosynthesis</keyword>
<keyword evidence="2" id="KW-0560">Oxidoreductase</keyword>
<evidence type="ECO:0000256" key="1">
    <source>
        <dbReference type="ARBA" id="ARBA00022605"/>
    </source>
</evidence>
<dbReference type="GO" id="GO:0006537">
    <property type="term" value="P:glutamate biosynthetic process"/>
    <property type="evidence" value="ECO:0007669"/>
    <property type="project" value="UniProtKB-KW"/>
</dbReference>
<dbReference type="GO" id="GO:0016639">
    <property type="term" value="F:oxidoreductase activity, acting on the CH-NH2 group of donors, NAD or NADP as acceptor"/>
    <property type="evidence" value="ECO:0007669"/>
    <property type="project" value="InterPro"/>
</dbReference>
<dbReference type="InterPro" id="IPR028261">
    <property type="entry name" value="DPD_II"/>
</dbReference>
<dbReference type="PANTHER" id="PTHR43100">
    <property type="entry name" value="GLUTAMATE SYNTHASE [NADPH] SMALL CHAIN"/>
    <property type="match status" value="1"/>
</dbReference>
<feature type="domain" description="FAD/NAD(P)-binding" evidence="5">
    <location>
        <begin position="153"/>
        <end position="325"/>
    </location>
</feature>
<dbReference type="InterPro" id="IPR009051">
    <property type="entry name" value="Helical_ferredxn"/>
</dbReference>
<dbReference type="Pfam" id="PF14691">
    <property type="entry name" value="Fer4_20"/>
    <property type="match status" value="1"/>
</dbReference>
<dbReference type="SUPFAM" id="SSF46548">
    <property type="entry name" value="alpha-helical ferredoxin"/>
    <property type="match status" value="1"/>
</dbReference>
<dbReference type="InterPro" id="IPR036188">
    <property type="entry name" value="FAD/NAD-bd_sf"/>
</dbReference>
<gene>
    <name evidence="7" type="primary">gltD</name>
    <name evidence="7" type="ORF">Vau01_002970</name>
</gene>